<name>A0ACC3SLJ8_9PEZI</name>
<evidence type="ECO:0000313" key="2">
    <source>
        <dbReference type="Proteomes" id="UP001320706"/>
    </source>
</evidence>
<proteinExistence type="predicted"/>
<protein>
    <submittedName>
        <fullName evidence="1">Uncharacterized protein</fullName>
    </submittedName>
</protein>
<gene>
    <name evidence="1" type="ORF">M8818_001086</name>
</gene>
<accession>A0ACC3SLJ8</accession>
<dbReference type="EMBL" id="JAMKPW020000004">
    <property type="protein sequence ID" value="KAK8219352.1"/>
    <property type="molecule type" value="Genomic_DNA"/>
</dbReference>
<reference evidence="1" key="1">
    <citation type="submission" date="2024-02" db="EMBL/GenBank/DDBJ databases">
        <title>Metagenome Assembled Genome of Zalaria obscura JY119.</title>
        <authorList>
            <person name="Vighnesh L."/>
            <person name="Jagadeeshwari U."/>
            <person name="Venkata Ramana C."/>
            <person name="Sasikala C."/>
        </authorList>
    </citation>
    <scope>NUCLEOTIDE SEQUENCE</scope>
    <source>
        <strain evidence="1">JY119</strain>
    </source>
</reference>
<evidence type="ECO:0000313" key="1">
    <source>
        <dbReference type="EMBL" id="KAK8219352.1"/>
    </source>
</evidence>
<dbReference type="Proteomes" id="UP001320706">
    <property type="component" value="Unassembled WGS sequence"/>
</dbReference>
<sequence length="70" mass="7548">MSEAKLKGTQERITALNHACARDILQDKAGHAEMQNPKPILVGQLTLHCGSCRYSAITRAESMHSNAGVS</sequence>
<keyword evidence="2" id="KW-1185">Reference proteome</keyword>
<organism evidence="1 2">
    <name type="scientific">Zalaria obscura</name>
    <dbReference type="NCBI Taxonomy" id="2024903"/>
    <lineage>
        <taxon>Eukaryota</taxon>
        <taxon>Fungi</taxon>
        <taxon>Dikarya</taxon>
        <taxon>Ascomycota</taxon>
        <taxon>Pezizomycotina</taxon>
        <taxon>Dothideomycetes</taxon>
        <taxon>Dothideomycetidae</taxon>
        <taxon>Dothideales</taxon>
        <taxon>Zalariaceae</taxon>
        <taxon>Zalaria</taxon>
    </lineage>
</organism>
<comment type="caution">
    <text evidence="1">The sequence shown here is derived from an EMBL/GenBank/DDBJ whole genome shotgun (WGS) entry which is preliminary data.</text>
</comment>